<organism evidence="2 3">
    <name type="scientific">Seminavis robusta</name>
    <dbReference type="NCBI Taxonomy" id="568900"/>
    <lineage>
        <taxon>Eukaryota</taxon>
        <taxon>Sar</taxon>
        <taxon>Stramenopiles</taxon>
        <taxon>Ochrophyta</taxon>
        <taxon>Bacillariophyta</taxon>
        <taxon>Bacillariophyceae</taxon>
        <taxon>Bacillariophycidae</taxon>
        <taxon>Naviculales</taxon>
        <taxon>Naviculaceae</taxon>
        <taxon>Seminavis</taxon>
    </lineage>
</organism>
<dbReference type="EMBL" id="CAICTM010000325">
    <property type="protein sequence ID" value="CAB9507939.1"/>
    <property type="molecule type" value="Genomic_DNA"/>
</dbReference>
<accession>A0A9N8DSU3</accession>
<feature type="chain" id="PRO_5040221016" evidence="1">
    <location>
        <begin position="34"/>
        <end position="399"/>
    </location>
</feature>
<dbReference type="InterPro" id="IPR023296">
    <property type="entry name" value="Glyco_hydro_beta-prop_sf"/>
</dbReference>
<dbReference type="PROSITE" id="PS51257">
    <property type="entry name" value="PROKAR_LIPOPROTEIN"/>
    <property type="match status" value="1"/>
</dbReference>
<evidence type="ECO:0000313" key="3">
    <source>
        <dbReference type="Proteomes" id="UP001153069"/>
    </source>
</evidence>
<reference evidence="2" key="1">
    <citation type="submission" date="2020-06" db="EMBL/GenBank/DDBJ databases">
        <authorList>
            <consortium name="Plant Systems Biology data submission"/>
        </authorList>
    </citation>
    <scope>NUCLEOTIDE SEQUENCE</scope>
    <source>
        <strain evidence="2">D6</strain>
    </source>
</reference>
<evidence type="ECO:0000313" key="2">
    <source>
        <dbReference type="EMBL" id="CAB9507939.1"/>
    </source>
</evidence>
<protein>
    <submittedName>
        <fullName evidence="2">Uncharacterized protein</fullName>
    </submittedName>
</protein>
<comment type="caution">
    <text evidence="2">The sequence shown here is derived from an EMBL/GenBank/DDBJ whole genome shotgun (WGS) entry which is preliminary data.</text>
</comment>
<gene>
    <name evidence="2" type="ORF">SEMRO_326_G118030.1</name>
</gene>
<dbReference type="Proteomes" id="UP001153069">
    <property type="component" value="Unassembled WGS sequence"/>
</dbReference>
<name>A0A9N8DSU3_9STRA</name>
<sequence length="399" mass="45156">MKPNKPQHAGCWQSLAVLINILLLSCCFGPSESSTASLMRIEGSIEVNTFENSLFEWHGTLYLLENIACLYSQHASKWFPAYANSSYVRIRDFHTGTIVANISSTIGYGFITPFPDYQQEQLWLFGSNCNRCQAHQNHRGIQGCMEQRGIVAWKLIMDSKKNSNRDRSTAPLFRHWKRQEIPNTRATYNVQVTAVKSSPMDTTQQSTKHVMMAEPFVFYSNNNEDGNLFQGWSVIPNTTKPEGGIPIGGPCIRHVNGYYYVFTGGHHVELLRTNNFQQWELSHHRPFLQPSHRDALVAPYNGFPAAQESRQFPPMHQDWTKWDWNSNDADIAYYNDSSISDLNNNHKPTFLVWGAGTQGRQPKPPLTVETQCANVVAVTNVSIRALFEAQFKSASASAT</sequence>
<keyword evidence="3" id="KW-1185">Reference proteome</keyword>
<proteinExistence type="predicted"/>
<keyword evidence="1" id="KW-0732">Signal</keyword>
<dbReference type="AlphaFoldDB" id="A0A9N8DSU3"/>
<evidence type="ECO:0000256" key="1">
    <source>
        <dbReference type="SAM" id="SignalP"/>
    </source>
</evidence>
<feature type="signal peptide" evidence="1">
    <location>
        <begin position="1"/>
        <end position="33"/>
    </location>
</feature>
<dbReference type="SUPFAM" id="SSF75005">
    <property type="entry name" value="Arabinanase/levansucrase/invertase"/>
    <property type="match status" value="1"/>
</dbReference>